<protein>
    <submittedName>
        <fullName evidence="2">DUF4386 domain-containing protein</fullName>
    </submittedName>
</protein>
<feature type="transmembrane region" description="Helical" evidence="1">
    <location>
        <begin position="167"/>
        <end position="188"/>
    </location>
</feature>
<dbReference type="OrthoDB" id="1161162at2"/>
<comment type="caution">
    <text evidence="2">The sequence shown here is derived from an EMBL/GenBank/DDBJ whole genome shotgun (WGS) entry which is preliminary data.</text>
</comment>
<dbReference type="AlphaFoldDB" id="A0A3N0EJ15"/>
<feature type="transmembrane region" description="Helical" evidence="1">
    <location>
        <begin position="12"/>
        <end position="30"/>
    </location>
</feature>
<accession>A0A3N0EJ15</accession>
<keyword evidence="1" id="KW-0472">Membrane</keyword>
<feature type="transmembrane region" description="Helical" evidence="1">
    <location>
        <begin position="50"/>
        <end position="71"/>
    </location>
</feature>
<proteinExistence type="predicted"/>
<dbReference type="Proteomes" id="UP000267469">
    <property type="component" value="Unassembled WGS sequence"/>
</dbReference>
<organism evidence="2 3">
    <name type="scientific">Sinomicrobium pectinilyticum</name>
    <dbReference type="NCBI Taxonomy" id="1084421"/>
    <lineage>
        <taxon>Bacteria</taxon>
        <taxon>Pseudomonadati</taxon>
        <taxon>Bacteroidota</taxon>
        <taxon>Flavobacteriia</taxon>
        <taxon>Flavobacteriales</taxon>
        <taxon>Flavobacteriaceae</taxon>
        <taxon>Sinomicrobium</taxon>
    </lineage>
</organism>
<sequence>MNPLKSKVKLAGLLIILGMVAGILSISPAIDSPAYLTGAAAGSNRVIISALFQFVLFLTYLGFVLLLYPVLKRYNKSLALGFLSFRITAGVILILGIVILLSILALSQEFVKSPSENSMVFEALGNVLKITRDYINHVFMVLTLGMGNLMLYTLLFKAKLIPGWISVWGISGTVLSVLASVLLLFKIVDVITPEYLVLNVPTALFEIVFGFWLIFKGLNPRDKSAEVV</sequence>
<dbReference type="InterPro" id="IPR025495">
    <property type="entry name" value="DUF4386"/>
</dbReference>
<keyword evidence="1" id="KW-0812">Transmembrane</keyword>
<evidence type="ECO:0000313" key="3">
    <source>
        <dbReference type="Proteomes" id="UP000267469"/>
    </source>
</evidence>
<keyword evidence="1" id="KW-1133">Transmembrane helix</keyword>
<keyword evidence="3" id="KW-1185">Reference proteome</keyword>
<feature type="transmembrane region" description="Helical" evidence="1">
    <location>
        <begin position="194"/>
        <end position="215"/>
    </location>
</feature>
<reference evidence="2 3" key="1">
    <citation type="submission" date="2018-10" db="EMBL/GenBank/DDBJ databases">
        <title>Sinomicrobium pectinilyticum sp. nov., a pectinase-producing bacterium isolated from alkaline and saline soil, and emended description of the genus Sinomicrobium.</title>
        <authorList>
            <person name="Cheng B."/>
            <person name="Li C."/>
            <person name="Lai Q."/>
            <person name="Du M."/>
            <person name="Shao Z."/>
            <person name="Xu P."/>
            <person name="Yang C."/>
        </authorList>
    </citation>
    <scope>NUCLEOTIDE SEQUENCE [LARGE SCALE GENOMIC DNA]</scope>
    <source>
        <strain evidence="2 3">5DNS001</strain>
    </source>
</reference>
<dbReference type="RefSeq" id="WP_123215823.1">
    <property type="nucleotide sequence ID" value="NZ_RJTM01000068.1"/>
</dbReference>
<name>A0A3N0EJ15_SINP1</name>
<feature type="transmembrane region" description="Helical" evidence="1">
    <location>
        <begin position="134"/>
        <end position="155"/>
    </location>
</feature>
<gene>
    <name evidence="2" type="ORF">ED312_09650</name>
</gene>
<evidence type="ECO:0000256" key="1">
    <source>
        <dbReference type="SAM" id="Phobius"/>
    </source>
</evidence>
<evidence type="ECO:0000313" key="2">
    <source>
        <dbReference type="EMBL" id="RNL87906.1"/>
    </source>
</evidence>
<dbReference type="Pfam" id="PF14329">
    <property type="entry name" value="DUF4386"/>
    <property type="match status" value="1"/>
</dbReference>
<feature type="transmembrane region" description="Helical" evidence="1">
    <location>
        <begin position="83"/>
        <end position="106"/>
    </location>
</feature>
<dbReference type="EMBL" id="RJTM01000068">
    <property type="protein sequence ID" value="RNL87906.1"/>
    <property type="molecule type" value="Genomic_DNA"/>
</dbReference>